<accession>A0ABW5BFF1</accession>
<evidence type="ECO:0000256" key="5">
    <source>
        <dbReference type="ARBA" id="ARBA00023136"/>
    </source>
</evidence>
<dbReference type="EMBL" id="JBHUII010000001">
    <property type="protein sequence ID" value="MFD2204838.1"/>
    <property type="molecule type" value="Genomic_DNA"/>
</dbReference>
<dbReference type="SUPFAM" id="SSF140478">
    <property type="entry name" value="LemA-like"/>
    <property type="match status" value="1"/>
</dbReference>
<comment type="subcellular location">
    <subcellularLocation>
        <location evidence="1">Membrane</location>
        <topology evidence="1">Single-pass membrane protein</topology>
    </subcellularLocation>
</comment>
<proteinExistence type="inferred from homology"/>
<organism evidence="7 8">
    <name type="scientific">Kiloniella antarctica</name>
    <dbReference type="NCBI Taxonomy" id="1550907"/>
    <lineage>
        <taxon>Bacteria</taxon>
        <taxon>Pseudomonadati</taxon>
        <taxon>Pseudomonadota</taxon>
        <taxon>Alphaproteobacteria</taxon>
        <taxon>Rhodospirillales</taxon>
        <taxon>Kiloniellaceae</taxon>
        <taxon>Kiloniella</taxon>
    </lineage>
</organism>
<keyword evidence="5 6" id="KW-0472">Membrane</keyword>
<dbReference type="Pfam" id="PF04011">
    <property type="entry name" value="LemA"/>
    <property type="match status" value="1"/>
</dbReference>
<feature type="transmembrane region" description="Helical" evidence="6">
    <location>
        <begin position="6"/>
        <end position="23"/>
    </location>
</feature>
<dbReference type="PANTHER" id="PTHR34478">
    <property type="entry name" value="PROTEIN LEMA"/>
    <property type="match status" value="1"/>
</dbReference>
<dbReference type="Gene3D" id="1.20.1440.20">
    <property type="entry name" value="LemA-like domain"/>
    <property type="match status" value="1"/>
</dbReference>
<sequence>MISLFTYPMILFGLFCLWAIVIYNRLVRFRQQVSEGWSGIDVQLKKRSNLIPNLVETVKGYTRHEKNTLTEVIESRGQCIKVKNGGALERGEAEGKLTNSLVNLFAVAENYPDLKANDSFLNLQHSLTEIENDIEMTRRYYNGAVRIMNIGVETFPNVFIAKQFSFYRADYFQIEDPKDRLAPGVKL</sequence>
<name>A0ABW5BFF1_9PROT</name>
<evidence type="ECO:0000313" key="8">
    <source>
        <dbReference type="Proteomes" id="UP001597294"/>
    </source>
</evidence>
<dbReference type="InterPro" id="IPR007156">
    <property type="entry name" value="MamQ_LemA"/>
</dbReference>
<evidence type="ECO:0000256" key="6">
    <source>
        <dbReference type="SAM" id="Phobius"/>
    </source>
</evidence>
<comment type="similarity">
    <text evidence="2">Belongs to the LemA family.</text>
</comment>
<evidence type="ECO:0000256" key="4">
    <source>
        <dbReference type="ARBA" id="ARBA00022989"/>
    </source>
</evidence>
<comment type="caution">
    <text evidence="7">The sequence shown here is derived from an EMBL/GenBank/DDBJ whole genome shotgun (WGS) entry which is preliminary data.</text>
</comment>
<dbReference type="InterPro" id="IPR023353">
    <property type="entry name" value="LemA-like_dom_sf"/>
</dbReference>
<keyword evidence="8" id="KW-1185">Reference proteome</keyword>
<evidence type="ECO:0000256" key="3">
    <source>
        <dbReference type="ARBA" id="ARBA00022692"/>
    </source>
</evidence>
<keyword evidence="4 6" id="KW-1133">Transmembrane helix</keyword>
<gene>
    <name evidence="7" type="ORF">ACFSKO_04425</name>
</gene>
<evidence type="ECO:0000256" key="1">
    <source>
        <dbReference type="ARBA" id="ARBA00004167"/>
    </source>
</evidence>
<reference evidence="8" key="1">
    <citation type="journal article" date="2019" name="Int. J. Syst. Evol. Microbiol.">
        <title>The Global Catalogue of Microorganisms (GCM) 10K type strain sequencing project: providing services to taxonomists for standard genome sequencing and annotation.</title>
        <authorList>
            <consortium name="The Broad Institute Genomics Platform"/>
            <consortium name="The Broad Institute Genome Sequencing Center for Infectious Disease"/>
            <person name="Wu L."/>
            <person name="Ma J."/>
        </authorList>
    </citation>
    <scope>NUCLEOTIDE SEQUENCE [LARGE SCALE GENOMIC DNA]</scope>
    <source>
        <strain evidence="8">CGMCC 4.7192</strain>
    </source>
</reference>
<keyword evidence="3 6" id="KW-0812">Transmembrane</keyword>
<dbReference type="Proteomes" id="UP001597294">
    <property type="component" value="Unassembled WGS sequence"/>
</dbReference>
<dbReference type="PANTHER" id="PTHR34478:SF2">
    <property type="entry name" value="MEMBRANE PROTEIN"/>
    <property type="match status" value="1"/>
</dbReference>
<evidence type="ECO:0000256" key="2">
    <source>
        <dbReference type="ARBA" id="ARBA00008854"/>
    </source>
</evidence>
<dbReference type="RefSeq" id="WP_380248811.1">
    <property type="nucleotide sequence ID" value="NZ_JBHUII010000001.1"/>
</dbReference>
<protein>
    <submittedName>
        <fullName evidence="7">LemA family protein</fullName>
    </submittedName>
</protein>
<evidence type="ECO:0000313" key="7">
    <source>
        <dbReference type="EMBL" id="MFD2204838.1"/>
    </source>
</evidence>